<feature type="region of interest" description="Disordered" evidence="1">
    <location>
        <begin position="165"/>
        <end position="202"/>
    </location>
</feature>
<feature type="signal peptide" evidence="2">
    <location>
        <begin position="1"/>
        <end position="20"/>
    </location>
</feature>
<sequence length="202" mass="21885">MLFNASSFFVLLAAAMATAATTSPNPSFSLDCGDFNAIIKEELAMCPTVTSATCSTDNGCPVHCKCTFNANCAGLRLASNGDTQHQSNQSNIEFNTNDVPLAQVRGIQPKYMTVAIQIVLSSKAGSEFLNEATQSNGQRHWVQYSSNNVKSIIFINQALGDQRSEPTQHFFPHKSNTVPPNHSFVRGESKSRPTVPKIQLAT</sequence>
<proteinExistence type="predicted"/>
<keyword evidence="4" id="KW-1185">Reference proteome</keyword>
<gene>
    <name evidence="3" type="ORF">GGX14DRAFT_666955</name>
</gene>
<protein>
    <submittedName>
        <fullName evidence="3">Uncharacterized protein</fullName>
    </submittedName>
</protein>
<evidence type="ECO:0000313" key="4">
    <source>
        <dbReference type="Proteomes" id="UP001219525"/>
    </source>
</evidence>
<comment type="caution">
    <text evidence="3">The sequence shown here is derived from an EMBL/GenBank/DDBJ whole genome shotgun (WGS) entry which is preliminary data.</text>
</comment>
<feature type="chain" id="PRO_5042154175" evidence="2">
    <location>
        <begin position="21"/>
        <end position="202"/>
    </location>
</feature>
<name>A0AAD6Y2L9_9AGAR</name>
<keyword evidence="2" id="KW-0732">Signal</keyword>
<dbReference type="EMBL" id="JARJCW010000074">
    <property type="protein sequence ID" value="KAJ7198152.1"/>
    <property type="molecule type" value="Genomic_DNA"/>
</dbReference>
<accession>A0AAD6Y2L9</accession>
<reference evidence="3" key="1">
    <citation type="submission" date="2023-03" db="EMBL/GenBank/DDBJ databases">
        <title>Massive genome expansion in bonnet fungi (Mycena s.s.) driven by repeated elements and novel gene families across ecological guilds.</title>
        <authorList>
            <consortium name="Lawrence Berkeley National Laboratory"/>
            <person name="Harder C.B."/>
            <person name="Miyauchi S."/>
            <person name="Viragh M."/>
            <person name="Kuo A."/>
            <person name="Thoen E."/>
            <person name="Andreopoulos B."/>
            <person name="Lu D."/>
            <person name="Skrede I."/>
            <person name="Drula E."/>
            <person name="Henrissat B."/>
            <person name="Morin E."/>
            <person name="Kohler A."/>
            <person name="Barry K."/>
            <person name="LaButti K."/>
            <person name="Morin E."/>
            <person name="Salamov A."/>
            <person name="Lipzen A."/>
            <person name="Mereny Z."/>
            <person name="Hegedus B."/>
            <person name="Baldrian P."/>
            <person name="Stursova M."/>
            <person name="Weitz H."/>
            <person name="Taylor A."/>
            <person name="Grigoriev I.V."/>
            <person name="Nagy L.G."/>
            <person name="Martin F."/>
            <person name="Kauserud H."/>
        </authorList>
    </citation>
    <scope>NUCLEOTIDE SEQUENCE</scope>
    <source>
        <strain evidence="3">9144</strain>
    </source>
</reference>
<organism evidence="3 4">
    <name type="scientific">Mycena pura</name>
    <dbReference type="NCBI Taxonomy" id="153505"/>
    <lineage>
        <taxon>Eukaryota</taxon>
        <taxon>Fungi</taxon>
        <taxon>Dikarya</taxon>
        <taxon>Basidiomycota</taxon>
        <taxon>Agaricomycotina</taxon>
        <taxon>Agaricomycetes</taxon>
        <taxon>Agaricomycetidae</taxon>
        <taxon>Agaricales</taxon>
        <taxon>Marasmiineae</taxon>
        <taxon>Mycenaceae</taxon>
        <taxon>Mycena</taxon>
    </lineage>
</organism>
<dbReference type="AlphaFoldDB" id="A0AAD6Y2L9"/>
<evidence type="ECO:0000256" key="2">
    <source>
        <dbReference type="SAM" id="SignalP"/>
    </source>
</evidence>
<evidence type="ECO:0000313" key="3">
    <source>
        <dbReference type="EMBL" id="KAJ7198152.1"/>
    </source>
</evidence>
<evidence type="ECO:0000256" key="1">
    <source>
        <dbReference type="SAM" id="MobiDB-lite"/>
    </source>
</evidence>
<dbReference type="Proteomes" id="UP001219525">
    <property type="component" value="Unassembled WGS sequence"/>
</dbReference>